<proteinExistence type="predicted"/>
<keyword evidence="3" id="KW-1185">Reference proteome</keyword>
<evidence type="ECO:0000313" key="3">
    <source>
        <dbReference type="Proteomes" id="UP001445732"/>
    </source>
</evidence>
<evidence type="ECO:0000256" key="1">
    <source>
        <dbReference type="SAM" id="Phobius"/>
    </source>
</evidence>
<feature type="transmembrane region" description="Helical" evidence="1">
    <location>
        <begin position="103"/>
        <end position="122"/>
    </location>
</feature>
<protein>
    <submittedName>
        <fullName evidence="2">Uncharacterized protein</fullName>
    </submittedName>
</protein>
<dbReference type="RefSeq" id="WP_349683571.1">
    <property type="nucleotide sequence ID" value="NZ_JBEGDD010000003.1"/>
</dbReference>
<accession>A0ABV1NL88</accession>
<gene>
    <name evidence="2" type="ORF">ABN401_04155</name>
</gene>
<dbReference type="Proteomes" id="UP001445732">
    <property type="component" value="Unassembled WGS sequence"/>
</dbReference>
<evidence type="ECO:0000313" key="2">
    <source>
        <dbReference type="EMBL" id="MEQ7154399.1"/>
    </source>
</evidence>
<feature type="transmembrane region" description="Helical" evidence="1">
    <location>
        <begin position="30"/>
        <end position="47"/>
    </location>
</feature>
<dbReference type="EMBL" id="JBEGDD010000003">
    <property type="protein sequence ID" value="MEQ7154399.1"/>
    <property type="molecule type" value="Genomic_DNA"/>
</dbReference>
<keyword evidence="1" id="KW-0472">Membrane</keyword>
<organism evidence="2 3">
    <name type="scientific">Brevundimonas aurifodinae</name>
    <dbReference type="NCBI Taxonomy" id="1508312"/>
    <lineage>
        <taxon>Bacteria</taxon>
        <taxon>Pseudomonadati</taxon>
        <taxon>Pseudomonadota</taxon>
        <taxon>Alphaproteobacteria</taxon>
        <taxon>Caulobacterales</taxon>
        <taxon>Caulobacteraceae</taxon>
        <taxon>Brevundimonas</taxon>
    </lineage>
</organism>
<sequence>MDGASFHLFYLVSTFVIWAVAWWKGAKPERLGVLLLLVNYVAGGMLAPLRLWWALPLNDAVLLAVLIWMSLRFDRWWILATAAAHLLLMLVHISVLGDPSLDTRVYVGSRWLFGVIGLYALLLGPGERWLAGEAPGGWPRWTRTQRG</sequence>
<feature type="transmembrane region" description="Helical" evidence="1">
    <location>
        <begin position="76"/>
        <end position="97"/>
    </location>
</feature>
<feature type="transmembrane region" description="Helical" evidence="1">
    <location>
        <begin position="6"/>
        <end position="23"/>
    </location>
</feature>
<keyword evidence="1" id="KW-1133">Transmembrane helix</keyword>
<comment type="caution">
    <text evidence="2">The sequence shown here is derived from an EMBL/GenBank/DDBJ whole genome shotgun (WGS) entry which is preliminary data.</text>
</comment>
<reference evidence="2 3" key="1">
    <citation type="submission" date="2024-06" db="EMBL/GenBank/DDBJ databases">
        <title>Brevundimonas sp. C11.</title>
        <authorList>
            <person name="Maltman C."/>
        </authorList>
    </citation>
    <scope>NUCLEOTIDE SEQUENCE [LARGE SCALE GENOMIC DNA]</scope>
    <source>
        <strain evidence="2 3">C11</strain>
    </source>
</reference>
<keyword evidence="1" id="KW-0812">Transmembrane</keyword>
<name>A0ABV1NL88_9CAUL</name>